<accession>A0A0J6VBX3</accession>
<organism evidence="2 3">
    <name type="scientific">Methylobacterium variabile</name>
    <dbReference type="NCBI Taxonomy" id="298794"/>
    <lineage>
        <taxon>Bacteria</taxon>
        <taxon>Pseudomonadati</taxon>
        <taxon>Pseudomonadota</taxon>
        <taxon>Alphaproteobacteria</taxon>
        <taxon>Hyphomicrobiales</taxon>
        <taxon>Methylobacteriaceae</taxon>
        <taxon>Methylobacterium</taxon>
    </lineage>
</organism>
<sequence length="530" mass="58298">MRASLFAATAVIALSSAQPLIAQGDVNQQLGSVHFATSCNEVAQRRFDRGMRYQHSYWYLAAKEVFEEALKADPACAIAEWGIALTYLDNPHNPIPQANLAPGLAAIRRAVALNPKTERERDYIDALALMYTDADTLGHGQRIRLFRDAQERMATKYPDDDEAQIAYAITLNTSADLNDKTYAQQLKGAAILEPLSIRLPQHPGVTHYLIHLYDYPELAAKGLDAAHRYAQIAPAAPHAQHMPSHIYTRVGLWGESIASNTASWRAARAEKSVGNYLHAQDYMVYAHLQLGQDGEARAVVDDMTRETEFKAAVLAAHYALAASPARYAVERGDWQAAAQLPVRPSPFAYATAMTHFARALGAARSSRPEAAALDAAKLAELRDGLRDAKEVYWSEIVDIQRQVAAAWVLHARGEHEEALEAMRAAADAEDRTNKHVITPGPLAPARELYGEMLLERGMARDALAAFEATQRREPNRFRSFLGAALAAERLGDRATAKANYEKLLALTTGSATSRPEIEAARKFVAMHEAR</sequence>
<dbReference type="PATRIC" id="fig|298794.3.peg.7960"/>
<comment type="caution">
    <text evidence="2">The sequence shown here is derived from an EMBL/GenBank/DDBJ whole genome shotgun (WGS) entry which is preliminary data.</text>
</comment>
<name>A0A0J6VBX3_9HYPH</name>
<evidence type="ECO:0000313" key="2">
    <source>
        <dbReference type="EMBL" id="KMO36531.1"/>
    </source>
</evidence>
<evidence type="ECO:0000313" key="3">
    <source>
        <dbReference type="Proteomes" id="UP000035955"/>
    </source>
</evidence>
<dbReference type="PANTHER" id="PTHR45588:SF1">
    <property type="entry name" value="WW DOMAIN-CONTAINING PROTEIN"/>
    <property type="match status" value="1"/>
</dbReference>
<keyword evidence="3" id="KW-1185">Reference proteome</keyword>
<dbReference type="OrthoDB" id="9778494at2"/>
<evidence type="ECO:0000256" key="1">
    <source>
        <dbReference type="SAM" id="SignalP"/>
    </source>
</evidence>
<dbReference type="RefSeq" id="WP_048445043.1">
    <property type="nucleotide sequence ID" value="NZ_LABY01000098.1"/>
</dbReference>
<reference evidence="2 3" key="1">
    <citation type="submission" date="2015-03" db="EMBL/GenBank/DDBJ databases">
        <title>Genome sequencing of Methylobacterium variabile DSM 16961.</title>
        <authorList>
            <person name="Chaudhry V."/>
            <person name="Patil P.B."/>
        </authorList>
    </citation>
    <scope>NUCLEOTIDE SEQUENCE [LARGE SCALE GENOMIC DNA]</scope>
    <source>
        <strain evidence="2 3">DSM 16961</strain>
    </source>
</reference>
<dbReference type="SUPFAM" id="SSF48452">
    <property type="entry name" value="TPR-like"/>
    <property type="match status" value="1"/>
</dbReference>
<keyword evidence="1" id="KW-0732">Signal</keyword>
<dbReference type="Proteomes" id="UP000035955">
    <property type="component" value="Unassembled WGS sequence"/>
</dbReference>
<protein>
    <submittedName>
        <fullName evidence="2">Uncharacterized protein</fullName>
    </submittedName>
</protein>
<dbReference type="Gene3D" id="1.25.40.10">
    <property type="entry name" value="Tetratricopeptide repeat domain"/>
    <property type="match status" value="1"/>
</dbReference>
<dbReference type="EMBL" id="LABY01000098">
    <property type="protein sequence ID" value="KMO36531.1"/>
    <property type="molecule type" value="Genomic_DNA"/>
</dbReference>
<feature type="signal peptide" evidence="1">
    <location>
        <begin position="1"/>
        <end position="22"/>
    </location>
</feature>
<feature type="chain" id="PRO_5005282696" evidence="1">
    <location>
        <begin position="23"/>
        <end position="530"/>
    </location>
</feature>
<dbReference type="InterPro" id="IPR011990">
    <property type="entry name" value="TPR-like_helical_dom_sf"/>
</dbReference>
<gene>
    <name evidence="2" type="ORF">VQ02_15220</name>
</gene>
<dbReference type="AlphaFoldDB" id="A0A0J6VBX3"/>
<dbReference type="PANTHER" id="PTHR45588">
    <property type="entry name" value="TPR DOMAIN-CONTAINING PROTEIN"/>
    <property type="match status" value="1"/>
</dbReference>
<proteinExistence type="predicted"/>